<dbReference type="GO" id="GO:0000175">
    <property type="term" value="F:3'-5'-RNA exonuclease activity"/>
    <property type="evidence" value="ECO:0007669"/>
    <property type="project" value="UniProtKB-UniRule"/>
</dbReference>
<evidence type="ECO:0000256" key="5">
    <source>
        <dbReference type="ARBA" id="ARBA00022839"/>
    </source>
</evidence>
<feature type="region of interest" description="Disordered" evidence="9">
    <location>
        <begin position="341"/>
        <end position="360"/>
    </location>
</feature>
<evidence type="ECO:0000259" key="10">
    <source>
        <dbReference type="SMART" id="SM00955"/>
    </source>
</evidence>
<name>A0A498SBF0_ACAVI</name>
<feature type="binding site" evidence="8">
    <location>
        <position position="774"/>
    </location>
    <ligand>
        <name>Mg(2+)</name>
        <dbReference type="ChEBI" id="CHEBI:18420"/>
    </ligand>
</feature>
<dbReference type="OrthoDB" id="372421at2759"/>
<dbReference type="PROSITE" id="PS01175">
    <property type="entry name" value="RIBONUCLEASE_II"/>
    <property type="match status" value="1"/>
</dbReference>
<dbReference type="InterPro" id="IPR028591">
    <property type="entry name" value="DIS3L2"/>
</dbReference>
<dbReference type="InterPro" id="IPR001900">
    <property type="entry name" value="RNase_II/R"/>
</dbReference>
<keyword evidence="1 8" id="KW-0963">Cytoplasm</keyword>
<dbReference type="GO" id="GO:1990074">
    <property type="term" value="P:polyuridylation-dependent mRNA catabolic process"/>
    <property type="evidence" value="ECO:0007669"/>
    <property type="project" value="UniProtKB-UniRule"/>
</dbReference>
<dbReference type="AlphaFoldDB" id="A0A498SBF0"/>
<dbReference type="PANTHER" id="PTHR23355:SF9">
    <property type="entry name" value="DIS3-LIKE EXONUCLEASE 2"/>
    <property type="match status" value="1"/>
</dbReference>
<accession>A0A498SBF0</accession>
<dbReference type="SMART" id="SM00955">
    <property type="entry name" value="RNB"/>
    <property type="match status" value="1"/>
</dbReference>
<protein>
    <recommendedName>
        <fullName evidence="8">DIS3-like exonuclease 2</fullName>
        <ecNumber evidence="8">3.1.13.-</ecNumber>
    </recommendedName>
</protein>
<dbReference type="Gene3D" id="2.40.50.690">
    <property type="match status" value="1"/>
</dbReference>
<dbReference type="Pfam" id="PF00773">
    <property type="entry name" value="RNB"/>
    <property type="match status" value="1"/>
</dbReference>
<evidence type="ECO:0000256" key="2">
    <source>
        <dbReference type="ARBA" id="ARBA00022722"/>
    </source>
</evidence>
<keyword evidence="6 8" id="KW-0460">Magnesium</keyword>
<feature type="region of interest" description="Disordered" evidence="9">
    <location>
        <begin position="76"/>
        <end position="105"/>
    </location>
</feature>
<dbReference type="Gene3D" id="2.40.50.140">
    <property type="entry name" value="Nucleic acid-binding proteins"/>
    <property type="match status" value="1"/>
</dbReference>
<dbReference type="GO" id="GO:0046872">
    <property type="term" value="F:metal ion binding"/>
    <property type="evidence" value="ECO:0007669"/>
    <property type="project" value="UniProtKB-KW"/>
</dbReference>
<organism evidence="11 12">
    <name type="scientific">Acanthocheilonema viteae</name>
    <name type="common">Filarial nematode worm</name>
    <name type="synonym">Dipetalonema viteae</name>
    <dbReference type="NCBI Taxonomy" id="6277"/>
    <lineage>
        <taxon>Eukaryota</taxon>
        <taxon>Metazoa</taxon>
        <taxon>Ecdysozoa</taxon>
        <taxon>Nematoda</taxon>
        <taxon>Chromadorea</taxon>
        <taxon>Rhabditida</taxon>
        <taxon>Spirurina</taxon>
        <taxon>Spiruromorpha</taxon>
        <taxon>Filarioidea</taxon>
        <taxon>Onchocercidae</taxon>
        <taxon>Acanthocheilonema</taxon>
    </lineage>
</organism>
<evidence type="ECO:0000313" key="12">
    <source>
        <dbReference type="Proteomes" id="UP000276991"/>
    </source>
</evidence>
<dbReference type="Gene3D" id="2.40.50.700">
    <property type="match status" value="1"/>
</dbReference>
<dbReference type="InterPro" id="IPR050180">
    <property type="entry name" value="RNR_Ribonuclease"/>
</dbReference>
<dbReference type="GO" id="GO:0000932">
    <property type="term" value="C:P-body"/>
    <property type="evidence" value="ECO:0007669"/>
    <property type="project" value="UniProtKB-SubCell"/>
</dbReference>
<feature type="compositionally biased region" description="Polar residues" evidence="9">
    <location>
        <begin position="90"/>
        <end position="99"/>
    </location>
</feature>
<sequence>MSSNKKCTIPIARGTPPSRTVSFSELRGGKEGVRVSLSVEELALLDEIQRRGRVSSSTGVRTGKISVAELMGCGDKNADKKRRKKDRRSSVMTSEYTNDFHNRAPSMIETSNHGISVDPATLLDVAGWKIPPLPPGLVSITHEADRRPYPSTLPTCIFEKAMKAAAIVHAGSQLSPLSTGHNSAGNSNAAHRNTIHIPPLELIRLLPPLSPMYPLVSSGMQRPATPAPGHGIFAHGLGPQRQGITNSPSLMEPAIAQLVERRTVECKLRSLGRWFESGWLENGAATLGTLKVSVLCLLPLLHAVGMATTASKPHIQALNKSNKNGGFGVAAHHQYLNSTQGVQGNTLQGSGNNQQRNIQQNQKTRKPFFMPYMSLDAVNRGLANGDLIKGILRVNQRNYEESFVDNPMGDEQQDILILGVHDRNRALHGDIVVVRIKDRNCWVVRDALYEAWRGGNLKARVDDNGQPLTIPPIKRSDYEIELSPAELLDLPTRVDKCISSEKLKEDVPITRNRQYSREQMLCIAAKLELERRKRVVDDEAGIDSAVLSTISRLAIVKRTDSPIGLSHSGTLACGTSASSLGLGTITTRRNGIGTSGSVQRRSNYRILSDMPDEDWGIPDMCLQKTAEVVFISEQKNCRAAVGMLKMMADGNRNWALFSPGDSRMPRMMIPAEQTPATFFDRPQDFAKFIYVARMVEWQATAQFARGKLYKSLGMAGDVEAETEGLLLANDVDTRQFSQAALSSLPITEAMEWKIDEKEFKYRKDFRDETVFTIDPSTARDLDDALHIKPISDCDGVGNPGWEVGVHIADVSHFVQFGTELDHWAFSRGTSVYLVHKVIPMLPQILCEQLCSLNPGVDRLTFSVVWKINDQGEIFDEWFGRTIIRSCCKLSYEHAQDFIAHSEKDLVSSELPDISNGKKSDELKEAVLRLHKIALILKKRRFENGSLYLDVPKLRFTLDDTSGMPNGLCLDERKEANFLVEEFMLLANIAVARKIESAFPKTALLRRHPPPKIKMLRDILEKCEKIGFAVDGSSSRSISSSLQKYEGDTDLKRTVVQMLTHLLMKSMQLALYFCVGSLKNRADYAHYALSVPFYTHFTSPIRRYPDIMVHRFLSAALGYSPAPGLTVKEIETIASHCNDRKLIAKTVSEASDDMFFGVFIKEYGPLTERAVVIQVLDASFDVLVVKYGVVKRVYTSRLRLAREPRFIEGPCPSLLLYWDSTSDGSNAAIEQVISMCTVVEVVLSALPEPTKYQAIILFKTIVIYMR</sequence>
<dbReference type="HAMAP" id="MF_03045">
    <property type="entry name" value="DIS3L2"/>
    <property type="match status" value="1"/>
</dbReference>
<keyword evidence="4 8" id="KW-0378">Hydrolase</keyword>
<keyword evidence="2 8" id="KW-0540">Nuclease</keyword>
<keyword evidence="12" id="KW-1185">Reference proteome</keyword>
<keyword evidence="8" id="KW-0464">Manganese</keyword>
<evidence type="ECO:0000256" key="7">
    <source>
        <dbReference type="ARBA" id="ARBA00022884"/>
    </source>
</evidence>
<dbReference type="GO" id="GO:0010587">
    <property type="term" value="P:miRNA catabolic process"/>
    <property type="evidence" value="ECO:0007669"/>
    <property type="project" value="TreeGrafter"/>
</dbReference>
<comment type="similarity">
    <text evidence="8">Belongs to the RNR ribonuclease family. DIS3L2 subfamily.</text>
</comment>
<dbReference type="Pfam" id="PF17877">
    <property type="entry name" value="Dis3l2_C_term"/>
    <property type="match status" value="1"/>
</dbReference>
<dbReference type="InterPro" id="IPR041093">
    <property type="entry name" value="Dis3l2-like_C"/>
</dbReference>
<gene>
    <name evidence="11" type="ORF">NAV_LOCUS3882</name>
</gene>
<keyword evidence="7 8" id="KW-0694">RNA-binding</keyword>
<dbReference type="PANTHER" id="PTHR23355">
    <property type="entry name" value="RIBONUCLEASE"/>
    <property type="match status" value="1"/>
</dbReference>
<dbReference type="Proteomes" id="UP000276991">
    <property type="component" value="Unassembled WGS sequence"/>
</dbReference>
<evidence type="ECO:0000256" key="8">
    <source>
        <dbReference type="HAMAP-Rule" id="MF_03045"/>
    </source>
</evidence>
<reference evidence="11 12" key="1">
    <citation type="submission" date="2018-08" db="EMBL/GenBank/DDBJ databases">
        <authorList>
            <person name="Laetsch R D."/>
            <person name="Stevens L."/>
            <person name="Kumar S."/>
            <person name="Blaxter L. M."/>
        </authorList>
    </citation>
    <scope>NUCLEOTIDE SEQUENCE [LARGE SCALE GENOMIC DNA]</scope>
</reference>
<feature type="site" description="Important for catalytic activity" evidence="8">
    <location>
        <position position="782"/>
    </location>
</feature>
<feature type="domain" description="RNB" evidence="10">
    <location>
        <begin position="762"/>
        <end position="1118"/>
    </location>
</feature>
<comment type="subcellular location">
    <subcellularLocation>
        <location evidence="8">Cytoplasm</location>
    </subcellularLocation>
    <subcellularLocation>
        <location evidence="8">Cytoplasm</location>
        <location evidence="8">P-body</location>
    </subcellularLocation>
</comment>
<evidence type="ECO:0000256" key="6">
    <source>
        <dbReference type="ARBA" id="ARBA00022842"/>
    </source>
</evidence>
<dbReference type="InterPro" id="IPR041505">
    <property type="entry name" value="Dis3_CSD2"/>
</dbReference>
<dbReference type="SUPFAM" id="SSF50249">
    <property type="entry name" value="Nucleic acid-binding proteins"/>
    <property type="match status" value="3"/>
</dbReference>
<dbReference type="Pfam" id="PF17849">
    <property type="entry name" value="OB_Dis3"/>
    <property type="match status" value="1"/>
</dbReference>
<proteinExistence type="inferred from homology"/>
<comment type="function">
    <text evidence="8">3'-5'-exoribonuclease that specifically recognizes RNAs polyuridylated at their 3' end and mediates their degradation. Component of an exosome-independent RNA degradation pathway that mediates degradation of cytoplasmic mRNAs that have been deadenylated and subsequently uridylated at their 3'.</text>
</comment>
<dbReference type="EC" id="3.1.13.-" evidence="8"/>
<dbReference type="InterPro" id="IPR022966">
    <property type="entry name" value="RNase_II/R_CS"/>
</dbReference>
<dbReference type="STRING" id="6277.A0A498SBF0"/>
<dbReference type="GO" id="GO:0000956">
    <property type="term" value="P:nuclear-transcribed mRNA catabolic process"/>
    <property type="evidence" value="ECO:0007669"/>
    <property type="project" value="UniProtKB-UniRule"/>
</dbReference>
<comment type="cofactor">
    <cofactor evidence="8">
        <name>Mg(2+)</name>
        <dbReference type="ChEBI" id="CHEBI:18420"/>
    </cofactor>
    <cofactor evidence="8">
        <name>Mn(2+)</name>
        <dbReference type="ChEBI" id="CHEBI:29035"/>
    </cofactor>
</comment>
<dbReference type="GO" id="GO:0008266">
    <property type="term" value="F:poly(U) RNA binding"/>
    <property type="evidence" value="ECO:0007669"/>
    <property type="project" value="UniProtKB-ARBA"/>
</dbReference>
<keyword evidence="5 8" id="KW-0269">Exonuclease</keyword>
<evidence type="ECO:0000256" key="3">
    <source>
        <dbReference type="ARBA" id="ARBA00022723"/>
    </source>
</evidence>
<evidence type="ECO:0000256" key="4">
    <source>
        <dbReference type="ARBA" id="ARBA00022801"/>
    </source>
</evidence>
<evidence type="ECO:0000256" key="9">
    <source>
        <dbReference type="SAM" id="MobiDB-lite"/>
    </source>
</evidence>
<dbReference type="EMBL" id="UPTC01000529">
    <property type="protein sequence ID" value="VBB29073.1"/>
    <property type="molecule type" value="Genomic_DNA"/>
</dbReference>
<keyword evidence="3 8" id="KW-0479">Metal-binding</keyword>
<feature type="binding site" evidence="8">
    <location>
        <position position="783"/>
    </location>
    <ligand>
        <name>Mg(2+)</name>
        <dbReference type="ChEBI" id="CHEBI:18420"/>
    </ligand>
</feature>
<evidence type="ECO:0000313" key="11">
    <source>
        <dbReference type="EMBL" id="VBB29073.1"/>
    </source>
</evidence>
<feature type="compositionally biased region" description="Polar residues" evidence="9">
    <location>
        <begin position="341"/>
        <end position="351"/>
    </location>
</feature>
<dbReference type="InterPro" id="IPR012340">
    <property type="entry name" value="NA-bd_OB-fold"/>
</dbReference>
<evidence type="ECO:0000256" key="1">
    <source>
        <dbReference type="ARBA" id="ARBA00022490"/>
    </source>
</evidence>
<dbReference type="FunFam" id="2.40.50.700:FF:000003">
    <property type="entry name" value="DIS3-like exonuclease 2"/>
    <property type="match status" value="1"/>
</dbReference>